<evidence type="ECO:0000256" key="7">
    <source>
        <dbReference type="ARBA" id="ARBA00048259"/>
    </source>
</evidence>
<feature type="compositionally biased region" description="Basic and acidic residues" evidence="8">
    <location>
        <begin position="911"/>
        <end position="947"/>
    </location>
</feature>
<evidence type="ECO:0000256" key="4">
    <source>
        <dbReference type="ARBA" id="ARBA00022695"/>
    </source>
</evidence>
<dbReference type="InterPro" id="IPR039741">
    <property type="entry name" value="UDP-sugar_pyrophosphorylase"/>
</dbReference>
<dbReference type="AlphaFoldDB" id="A0A7S0VJK7"/>
<dbReference type="SUPFAM" id="SSF53448">
    <property type="entry name" value="Nucleotide-diphospho-sugar transferases"/>
    <property type="match status" value="2"/>
</dbReference>
<protein>
    <recommendedName>
        <fullName evidence="6">UTP-monosaccharide-1-phosphate uridylyltransferase</fullName>
        <ecNumber evidence="6">2.7.7.64</ecNumber>
    </recommendedName>
</protein>
<sequence>MKFFSFGTSLNREGGKTTIVATLGATALSVGIISAFIIIRRRRHLEKLSKKMFKDNLKLFSEKEVSLITSLIEEGQEHVFDHWPELGQMDDKKRSQVDQLNLLDETYPGGLLSYIRNAKRLLKDSLEGRNPFEGFAPEVPMGTHLDFGSDEFRSFETLGLSEASRAAFVLVAGGLGERLGYSGIKLGLPTESASNCTFIECYCRSILAIEAAASTSSVSESADHPTTSTPKPSSTQRIPLVIMTSDDTHCHTERMLEQNAFFGLLPSQVILLKQERVACFTDSAAHLALDPKDPFRLPTKPHGHGDVHALIHASGLPELWAERGIKWVCFFQDTNALLFHPLLAAIGVSARKGWHINSLAVPRRAKEAIGGICKLIRRDRKRMSILSCNGSGSLSNIVVVEDGPQNGCNIDREDSNISNNADTRNGDDGANKPAISISNSTVVDLRGTIAASSAADAENTSPKANVVSAMTLNVEYNQLDPLLRANGWPEGDADDETGFSPFPGNINQIVLSLPQYAAALAVSQGLVGEFANPKYKDGGPSISGSGSSNGGGKSNVVVFKSSARLECMMQDIPKAYPSDAVIGFTVVRQVWTSYSPVKNSALEARAKAKAGAPTHSATDAEMDFYRTQCAALMIVAGAKLLGSGEEKEEEEKGGKNKDEDEKRVESTHENNSDKDVTSHGKDSDKKANHKQHGDNNWEQVLGSNSSILLSETFNEIPVRRAPAIVLSPSFALSLDQLQRKVKFGSITLHPGSVLILDGPEIQVEGPLEVKGALVIRSAPHSKVIVRAMKVENAGWIWDPVDPMEPAPHVPEEYRLRGFRVLRRETEEHEFLDHGVFSLGESEEDLGAPNREEKILDLAMSENATEKAEGGGKIAVIVEVEEAIAQKRKRENESEREGREEEGGLKGGVSAKRKEVAEVVEPKIEKAKVEEAKTEKRGEKSKEEAKLEEDALHTMMFFV</sequence>
<dbReference type="GO" id="GO:0003977">
    <property type="term" value="F:UDP-N-acetylglucosamine diphosphorylase activity"/>
    <property type="evidence" value="ECO:0007669"/>
    <property type="project" value="TreeGrafter"/>
</dbReference>
<proteinExistence type="inferred from homology"/>
<comment type="cofactor">
    <cofactor evidence="2">
        <name>Mg(2+)</name>
        <dbReference type="ChEBI" id="CHEBI:18420"/>
    </cofactor>
</comment>
<name>A0A7S0VJK7_9CHLO</name>
<feature type="compositionally biased region" description="Basic and acidic residues" evidence="8">
    <location>
        <begin position="889"/>
        <end position="903"/>
    </location>
</feature>
<dbReference type="GO" id="GO:0006048">
    <property type="term" value="P:UDP-N-acetylglucosamine biosynthetic process"/>
    <property type="evidence" value="ECO:0007669"/>
    <property type="project" value="TreeGrafter"/>
</dbReference>
<dbReference type="EC" id="2.7.7.64" evidence="6"/>
<organism evidence="10">
    <name type="scientific">Polytomella parva</name>
    <dbReference type="NCBI Taxonomy" id="51329"/>
    <lineage>
        <taxon>Eukaryota</taxon>
        <taxon>Viridiplantae</taxon>
        <taxon>Chlorophyta</taxon>
        <taxon>core chlorophytes</taxon>
        <taxon>Chlorophyceae</taxon>
        <taxon>CS clade</taxon>
        <taxon>Chlamydomonadales</taxon>
        <taxon>Chlamydomonadaceae</taxon>
        <taxon>Polytomella</taxon>
    </lineage>
</organism>
<evidence type="ECO:0000256" key="3">
    <source>
        <dbReference type="ARBA" id="ARBA00022679"/>
    </source>
</evidence>
<dbReference type="EMBL" id="HBFM01030171">
    <property type="protein sequence ID" value="CAD8788588.1"/>
    <property type="molecule type" value="Transcribed_RNA"/>
</dbReference>
<dbReference type="PANTHER" id="PTHR11952">
    <property type="entry name" value="UDP- GLUCOSE PYROPHOSPHORYLASE"/>
    <property type="match status" value="1"/>
</dbReference>
<feature type="transmembrane region" description="Helical" evidence="9">
    <location>
        <begin position="20"/>
        <end position="39"/>
    </location>
</feature>
<evidence type="ECO:0000256" key="8">
    <source>
        <dbReference type="SAM" id="MobiDB-lite"/>
    </source>
</evidence>
<dbReference type="Gene3D" id="2.160.10.30">
    <property type="match status" value="1"/>
</dbReference>
<feature type="region of interest" description="Disordered" evidence="8">
    <location>
        <begin position="643"/>
        <end position="698"/>
    </location>
</feature>
<evidence type="ECO:0000256" key="9">
    <source>
        <dbReference type="SAM" id="Phobius"/>
    </source>
</evidence>
<comment type="similarity">
    <text evidence="5">Belongs to the USP family.</text>
</comment>
<reference evidence="10" key="1">
    <citation type="submission" date="2021-01" db="EMBL/GenBank/DDBJ databases">
        <authorList>
            <person name="Corre E."/>
            <person name="Pelletier E."/>
            <person name="Niang G."/>
            <person name="Scheremetjew M."/>
            <person name="Finn R."/>
            <person name="Kale V."/>
            <person name="Holt S."/>
            <person name="Cochrane G."/>
            <person name="Meng A."/>
            <person name="Brown T."/>
            <person name="Cohen L."/>
        </authorList>
    </citation>
    <scope>NUCLEOTIDE SEQUENCE</scope>
    <source>
        <strain evidence="10">SAG 63-3</strain>
    </source>
</reference>
<feature type="region of interest" description="Disordered" evidence="8">
    <location>
        <begin position="885"/>
        <end position="947"/>
    </location>
</feature>
<evidence type="ECO:0000256" key="1">
    <source>
        <dbReference type="ARBA" id="ARBA00001936"/>
    </source>
</evidence>
<evidence type="ECO:0000256" key="5">
    <source>
        <dbReference type="ARBA" id="ARBA00038047"/>
    </source>
</evidence>
<feature type="compositionally biased region" description="Basic and acidic residues" evidence="8">
    <location>
        <begin position="650"/>
        <end position="695"/>
    </location>
</feature>
<dbReference type="InterPro" id="IPR002618">
    <property type="entry name" value="UDPGP_fam"/>
</dbReference>
<dbReference type="Pfam" id="PF01704">
    <property type="entry name" value="UDPGP"/>
    <property type="match status" value="1"/>
</dbReference>
<feature type="region of interest" description="Disordered" evidence="8">
    <location>
        <begin position="410"/>
        <end position="433"/>
    </location>
</feature>
<keyword evidence="3" id="KW-0808">Transferase</keyword>
<dbReference type="InterPro" id="IPR029044">
    <property type="entry name" value="Nucleotide-diphossugar_trans"/>
</dbReference>
<keyword evidence="9" id="KW-0472">Membrane</keyword>
<evidence type="ECO:0000313" key="10">
    <source>
        <dbReference type="EMBL" id="CAD8788588.1"/>
    </source>
</evidence>
<keyword evidence="9" id="KW-1133">Transmembrane helix</keyword>
<dbReference type="Gene3D" id="3.90.550.10">
    <property type="entry name" value="Spore Coat Polysaccharide Biosynthesis Protein SpsA, Chain A"/>
    <property type="match status" value="2"/>
</dbReference>
<dbReference type="PANTHER" id="PTHR11952:SF9">
    <property type="entry name" value="UDP-SUGAR PYROPHOSPHORYLASE"/>
    <property type="match status" value="1"/>
</dbReference>
<keyword evidence="9" id="KW-0812">Transmembrane</keyword>
<feature type="region of interest" description="Disordered" evidence="8">
    <location>
        <begin position="217"/>
        <end position="236"/>
    </location>
</feature>
<evidence type="ECO:0000256" key="6">
    <source>
        <dbReference type="ARBA" id="ARBA00039080"/>
    </source>
</evidence>
<keyword evidence="4" id="KW-0548">Nucleotidyltransferase</keyword>
<gene>
    <name evidence="10" type="ORF">PPAR00522_LOCUS19656</name>
</gene>
<dbReference type="GO" id="GO:0051748">
    <property type="term" value="F:UTP-monosaccharide-1-phosphate uridylyltransferase activity"/>
    <property type="evidence" value="ECO:0007669"/>
    <property type="project" value="UniProtKB-EC"/>
</dbReference>
<comment type="catalytic activity">
    <reaction evidence="7">
        <text>a monosaccharide 1-phosphate + UTP + H(+) = a UDP-monosaccharide + diphosphate</text>
        <dbReference type="Rhea" id="RHEA:13205"/>
        <dbReference type="ChEBI" id="CHEBI:15378"/>
        <dbReference type="ChEBI" id="CHEBI:33019"/>
        <dbReference type="ChEBI" id="CHEBI:46398"/>
        <dbReference type="ChEBI" id="CHEBI:140358"/>
        <dbReference type="ChEBI" id="CHEBI:140359"/>
        <dbReference type="EC" id="2.7.7.64"/>
    </reaction>
</comment>
<evidence type="ECO:0000256" key="2">
    <source>
        <dbReference type="ARBA" id="ARBA00001946"/>
    </source>
</evidence>
<accession>A0A7S0VJK7</accession>
<feature type="compositionally biased region" description="Low complexity" evidence="8">
    <location>
        <begin position="217"/>
        <end position="235"/>
    </location>
</feature>
<comment type="cofactor">
    <cofactor evidence="1">
        <name>Mn(2+)</name>
        <dbReference type="ChEBI" id="CHEBI:29035"/>
    </cofactor>
</comment>